<dbReference type="SMART" id="SM00450">
    <property type="entry name" value="RHOD"/>
    <property type="match status" value="1"/>
</dbReference>
<name>A0A369WT48_9GAMM</name>
<dbReference type="GO" id="GO:0043828">
    <property type="term" value="F:tRNA 2-selenouridine synthase activity"/>
    <property type="evidence" value="ECO:0007669"/>
    <property type="project" value="UniProtKB-EC"/>
</dbReference>
<dbReference type="PROSITE" id="PS50206">
    <property type="entry name" value="RHODANESE_3"/>
    <property type="match status" value="1"/>
</dbReference>
<comment type="similarity">
    <text evidence="2">Belongs to the SelU family.</text>
</comment>
<protein>
    <recommendedName>
        <fullName evidence="2">tRNA 2-selenouridine synthase</fullName>
        <ecNumber evidence="2">2.9.1.3</ecNumber>
    </recommendedName>
</protein>
<dbReference type="InterPro" id="IPR036873">
    <property type="entry name" value="Rhodanese-like_dom_sf"/>
</dbReference>
<evidence type="ECO:0000313" key="4">
    <source>
        <dbReference type="EMBL" id="RDE24751.1"/>
    </source>
</evidence>
<dbReference type="EC" id="2.9.1.3" evidence="2"/>
<dbReference type="PANTHER" id="PTHR30401">
    <property type="entry name" value="TRNA 2-SELENOURIDINE SYNTHASE"/>
    <property type="match status" value="1"/>
</dbReference>
<accession>A0A369WT48</accession>
<comment type="subunit">
    <text evidence="2">Monomer.</text>
</comment>
<dbReference type="NCBIfam" id="NF008750">
    <property type="entry name" value="PRK11784.1-2"/>
    <property type="match status" value="1"/>
</dbReference>
<evidence type="ECO:0000259" key="3">
    <source>
        <dbReference type="PROSITE" id="PS50206"/>
    </source>
</evidence>
<dbReference type="PANTHER" id="PTHR30401:SF0">
    <property type="entry name" value="TRNA 2-SELENOURIDINE SYNTHASE"/>
    <property type="match status" value="1"/>
</dbReference>
<dbReference type="HAMAP" id="MF_01622">
    <property type="entry name" value="tRNA_sel_U_synth"/>
    <property type="match status" value="1"/>
</dbReference>
<keyword evidence="2" id="KW-0808">Transferase</keyword>
<evidence type="ECO:0000256" key="2">
    <source>
        <dbReference type="HAMAP-Rule" id="MF_01622"/>
    </source>
</evidence>
<proteinExistence type="inferred from homology"/>
<comment type="caution">
    <text evidence="4">The sequence shown here is derived from an EMBL/GenBank/DDBJ whole genome shotgun (WGS) entry which is preliminary data.</text>
</comment>
<comment type="catalytic activity">
    <reaction evidence="2">
        <text>5-methylaminomethyl-2-thiouridine(34) in tRNA + (2E)-geranyl diphosphate = 5-methylaminomethyl-S-(2E)-geranyl-thiouridine(34) in tRNA + diphosphate</text>
        <dbReference type="Rhea" id="RHEA:14085"/>
        <dbReference type="Rhea" id="RHEA-COMP:10195"/>
        <dbReference type="Rhea" id="RHEA-COMP:14654"/>
        <dbReference type="ChEBI" id="CHEBI:33019"/>
        <dbReference type="ChEBI" id="CHEBI:58057"/>
        <dbReference type="ChEBI" id="CHEBI:74455"/>
        <dbReference type="ChEBI" id="CHEBI:140632"/>
    </reaction>
</comment>
<gene>
    <name evidence="2" type="primary">selU</name>
    <name evidence="4" type="ORF">DV711_03975</name>
</gene>
<dbReference type="InterPro" id="IPR058840">
    <property type="entry name" value="AAA_SelU"/>
</dbReference>
<keyword evidence="1 2" id="KW-0711">Selenium</keyword>
<reference evidence="4 5" key="1">
    <citation type="submission" date="2018-07" db="EMBL/GenBank/DDBJ databases">
        <title>Motiliproteus coralliicola sp. nov., a bacterium isolated from Coral.</title>
        <authorList>
            <person name="Wang G."/>
        </authorList>
    </citation>
    <scope>NUCLEOTIDE SEQUENCE [LARGE SCALE GENOMIC DNA]</scope>
    <source>
        <strain evidence="4 5">C34</strain>
    </source>
</reference>
<dbReference type="GO" id="GO:0002098">
    <property type="term" value="P:tRNA wobble uridine modification"/>
    <property type="evidence" value="ECO:0007669"/>
    <property type="project" value="UniProtKB-UniRule"/>
</dbReference>
<organism evidence="4 5">
    <name type="scientific">Motiliproteus coralliicola</name>
    <dbReference type="NCBI Taxonomy" id="2283196"/>
    <lineage>
        <taxon>Bacteria</taxon>
        <taxon>Pseudomonadati</taxon>
        <taxon>Pseudomonadota</taxon>
        <taxon>Gammaproteobacteria</taxon>
        <taxon>Oceanospirillales</taxon>
        <taxon>Oceanospirillaceae</taxon>
        <taxon>Motiliproteus</taxon>
    </lineage>
</organism>
<evidence type="ECO:0000313" key="5">
    <source>
        <dbReference type="Proteomes" id="UP000253769"/>
    </source>
</evidence>
<comment type="catalytic activity">
    <reaction evidence="2">
        <text>5-methylaminomethyl-2-(Se-phospho)selenouridine(34) in tRNA + H2O = 5-methylaminomethyl-2-selenouridine(34) in tRNA + phosphate</text>
        <dbReference type="Rhea" id="RHEA:60176"/>
        <dbReference type="Rhea" id="RHEA-COMP:10196"/>
        <dbReference type="Rhea" id="RHEA-COMP:15523"/>
        <dbReference type="ChEBI" id="CHEBI:15377"/>
        <dbReference type="ChEBI" id="CHEBI:43474"/>
        <dbReference type="ChEBI" id="CHEBI:82743"/>
        <dbReference type="ChEBI" id="CHEBI:143702"/>
    </reaction>
</comment>
<dbReference type="SUPFAM" id="SSF52821">
    <property type="entry name" value="Rhodanese/Cell cycle control phosphatase"/>
    <property type="match status" value="1"/>
</dbReference>
<dbReference type="Gene3D" id="3.40.250.10">
    <property type="entry name" value="Rhodanese-like domain"/>
    <property type="match status" value="1"/>
</dbReference>
<dbReference type="NCBIfam" id="TIGR03167">
    <property type="entry name" value="tRNA_sel_U_synt"/>
    <property type="match status" value="1"/>
</dbReference>
<dbReference type="NCBIfam" id="NF008751">
    <property type="entry name" value="PRK11784.1-3"/>
    <property type="match status" value="1"/>
</dbReference>
<dbReference type="InterPro" id="IPR017582">
    <property type="entry name" value="SelU"/>
</dbReference>
<comment type="catalytic activity">
    <reaction evidence="2">
        <text>5-methylaminomethyl-S-(2E)-geranyl-thiouridine(34) in tRNA + selenophosphate + H(+) = 5-methylaminomethyl-2-(Se-phospho)selenouridine(34) in tRNA + (2E)-thiogeraniol</text>
        <dbReference type="Rhea" id="RHEA:60172"/>
        <dbReference type="Rhea" id="RHEA-COMP:14654"/>
        <dbReference type="Rhea" id="RHEA-COMP:15523"/>
        <dbReference type="ChEBI" id="CHEBI:15378"/>
        <dbReference type="ChEBI" id="CHEBI:16144"/>
        <dbReference type="ChEBI" id="CHEBI:140632"/>
        <dbReference type="ChEBI" id="CHEBI:143702"/>
        <dbReference type="ChEBI" id="CHEBI:143703"/>
    </reaction>
</comment>
<dbReference type="GO" id="GO:0016765">
    <property type="term" value="F:transferase activity, transferring alkyl or aryl (other than methyl) groups"/>
    <property type="evidence" value="ECO:0007669"/>
    <property type="project" value="UniProtKB-UniRule"/>
</dbReference>
<feature type="active site" description="S-selanylcysteine intermediate" evidence="2">
    <location>
        <position position="97"/>
    </location>
</feature>
<sequence length="369" mass="42685">MTQRPDTDDYAAILLADSPLIDTRAPIEYAKGGLPNSINLPLMSDEEREKVGTCYKQQGQQKAIELGHQLVSGELKQQRVKAWTDFAQRHPEGYIYCFRGGLRSNTSRQWMRDVGVDYPLIKGGYKAVRRYLIDLIDQQAAEHPWLILSGRTGTGKTRVLDRIEACIDLEGLANHRGSSFGRRVKPQPTQIDFENALGVAMLKKLQQDQGPWMLEDESRLIGRLSLPLSLHEAMGQAPIVVLEEPMALRIEQVRADYVEDLCAEYVSHYGEQAGFQSYADYMLQSLHRVRKRLGLERHEQIRALMQQALDQHRQHQDISLHDQWIEAMLSQYYDPMYDYQLSKKQERVLFRGNQQQVIDWFADYRRQHS</sequence>
<dbReference type="EMBL" id="QQOH01000001">
    <property type="protein sequence ID" value="RDE24751.1"/>
    <property type="molecule type" value="Genomic_DNA"/>
</dbReference>
<dbReference type="Pfam" id="PF26341">
    <property type="entry name" value="AAA_SelU"/>
    <property type="match status" value="1"/>
</dbReference>
<dbReference type="RefSeq" id="WP_114694341.1">
    <property type="nucleotide sequence ID" value="NZ_QQOH01000001.1"/>
</dbReference>
<dbReference type="CDD" id="cd01520">
    <property type="entry name" value="RHOD_YbbB"/>
    <property type="match status" value="1"/>
</dbReference>
<comment type="function">
    <text evidence="2">Involved in the post-transcriptional modification of the uridine at the wobble position (U34) of tRNA(Lys), tRNA(Glu) and tRNA(Gln). Catalyzes the conversion of 2-thiouridine (S2U-RNA) to 2-selenouridine (Se2U-RNA). Acts in a two-step process involving geranylation of 2-thiouridine (S2U) to S-geranyl-2-thiouridine (geS2U) and subsequent selenation of the latter derivative to 2-selenouridine (Se2U) in the tRNA chain.</text>
</comment>
<comment type="catalytic activity">
    <reaction evidence="2">
        <text>5-methylaminomethyl-2-thiouridine(34) in tRNA + selenophosphate + (2E)-geranyl diphosphate + H2O + H(+) = 5-methylaminomethyl-2-selenouridine(34) in tRNA + (2E)-thiogeraniol + phosphate + diphosphate</text>
        <dbReference type="Rhea" id="RHEA:42716"/>
        <dbReference type="Rhea" id="RHEA-COMP:10195"/>
        <dbReference type="Rhea" id="RHEA-COMP:10196"/>
        <dbReference type="ChEBI" id="CHEBI:15377"/>
        <dbReference type="ChEBI" id="CHEBI:15378"/>
        <dbReference type="ChEBI" id="CHEBI:16144"/>
        <dbReference type="ChEBI" id="CHEBI:33019"/>
        <dbReference type="ChEBI" id="CHEBI:43474"/>
        <dbReference type="ChEBI" id="CHEBI:58057"/>
        <dbReference type="ChEBI" id="CHEBI:74455"/>
        <dbReference type="ChEBI" id="CHEBI:82743"/>
        <dbReference type="ChEBI" id="CHEBI:143703"/>
        <dbReference type="EC" id="2.9.1.3"/>
    </reaction>
</comment>
<dbReference type="OrthoDB" id="9808735at2"/>
<feature type="domain" description="Rhodanese" evidence="3">
    <location>
        <begin position="14"/>
        <end position="137"/>
    </location>
</feature>
<evidence type="ECO:0000256" key="1">
    <source>
        <dbReference type="ARBA" id="ARBA00023266"/>
    </source>
</evidence>
<keyword evidence="5" id="KW-1185">Reference proteome</keyword>
<dbReference type="AlphaFoldDB" id="A0A369WT48"/>
<dbReference type="InterPro" id="IPR001763">
    <property type="entry name" value="Rhodanese-like_dom"/>
</dbReference>
<dbReference type="Proteomes" id="UP000253769">
    <property type="component" value="Unassembled WGS sequence"/>
</dbReference>